<dbReference type="InterPro" id="IPR027417">
    <property type="entry name" value="P-loop_NTPase"/>
</dbReference>
<dbReference type="InterPro" id="IPR014016">
    <property type="entry name" value="UvrD-like_ATP-bd"/>
</dbReference>
<evidence type="ECO:0000256" key="8">
    <source>
        <dbReference type="ARBA" id="ARBA00023204"/>
    </source>
</evidence>
<accession>A0A2I1I5T4</accession>
<dbReference type="EMBL" id="PKKJ01000003">
    <property type="protein sequence ID" value="PKY66451.1"/>
    <property type="molecule type" value="Genomic_DNA"/>
</dbReference>
<organism evidence="11 12">
    <name type="scientific">Schaalia turicensis</name>
    <dbReference type="NCBI Taxonomy" id="131111"/>
    <lineage>
        <taxon>Bacteria</taxon>
        <taxon>Bacillati</taxon>
        <taxon>Actinomycetota</taxon>
        <taxon>Actinomycetes</taxon>
        <taxon>Actinomycetales</taxon>
        <taxon>Actinomycetaceae</taxon>
        <taxon>Schaalia</taxon>
    </lineage>
</organism>
<dbReference type="OrthoDB" id="5240387at2"/>
<comment type="caution">
    <text evidence="11">The sequence shown here is derived from an EMBL/GenBank/DDBJ whole genome shotgun (WGS) entry which is preliminary data.</text>
</comment>
<protein>
    <submittedName>
        <fullName evidence="11">Uncharacterized protein</fullName>
    </submittedName>
</protein>
<keyword evidence="3" id="KW-0227">DNA damage</keyword>
<dbReference type="InterPro" id="IPR011604">
    <property type="entry name" value="PDDEXK-like_dom_sf"/>
</dbReference>
<gene>
    <name evidence="11" type="ORF">CYJ25_04295</name>
</gene>
<dbReference type="GO" id="GO:0005524">
    <property type="term" value="F:ATP binding"/>
    <property type="evidence" value="ECO:0007669"/>
    <property type="project" value="UniProtKB-KW"/>
</dbReference>
<evidence type="ECO:0000256" key="5">
    <source>
        <dbReference type="ARBA" id="ARBA00022806"/>
    </source>
</evidence>
<evidence type="ECO:0000256" key="1">
    <source>
        <dbReference type="ARBA" id="ARBA00022722"/>
    </source>
</evidence>
<dbReference type="Gene3D" id="3.40.50.300">
    <property type="entry name" value="P-loop containing nucleotide triphosphate hydrolases"/>
    <property type="match status" value="2"/>
</dbReference>
<dbReference type="Proteomes" id="UP000234545">
    <property type="component" value="Unassembled WGS sequence"/>
</dbReference>
<evidence type="ECO:0000256" key="7">
    <source>
        <dbReference type="ARBA" id="ARBA00022840"/>
    </source>
</evidence>
<dbReference type="Pfam" id="PF00580">
    <property type="entry name" value="UvrD-helicase"/>
    <property type="match status" value="1"/>
</dbReference>
<keyword evidence="6" id="KW-0269">Exonuclease</keyword>
<dbReference type="RefSeq" id="WP_101627965.1">
    <property type="nucleotide sequence ID" value="NZ_PKKJ01000003.1"/>
</dbReference>
<dbReference type="GO" id="GO:0006281">
    <property type="term" value="P:DNA repair"/>
    <property type="evidence" value="ECO:0007669"/>
    <property type="project" value="UniProtKB-KW"/>
</dbReference>
<dbReference type="AlphaFoldDB" id="A0A2I1I5T4"/>
<keyword evidence="8" id="KW-0234">DNA repair</keyword>
<name>A0A2I1I5T4_9ACTO</name>
<dbReference type="SUPFAM" id="SSF52540">
    <property type="entry name" value="P-loop containing nucleoside triphosphate hydrolases"/>
    <property type="match status" value="1"/>
</dbReference>
<reference evidence="11 12" key="1">
    <citation type="submission" date="2017-12" db="EMBL/GenBank/DDBJ databases">
        <title>Phylogenetic diversity of female urinary microbiome.</title>
        <authorList>
            <person name="Thomas-White K."/>
            <person name="Wolfe A.J."/>
        </authorList>
    </citation>
    <scope>NUCLEOTIDE SEQUENCE [LARGE SCALE GENOMIC DNA]</scope>
    <source>
        <strain evidence="11 12">UMB0250</strain>
    </source>
</reference>
<evidence type="ECO:0000256" key="3">
    <source>
        <dbReference type="ARBA" id="ARBA00022763"/>
    </source>
</evidence>
<dbReference type="Gene3D" id="1.10.486.10">
    <property type="entry name" value="PCRA, domain 4"/>
    <property type="match status" value="1"/>
</dbReference>
<keyword evidence="5" id="KW-0347">Helicase</keyword>
<keyword evidence="2" id="KW-0547">Nucleotide-binding</keyword>
<dbReference type="InterPro" id="IPR013986">
    <property type="entry name" value="DExx_box_DNA_helicase_dom_sf"/>
</dbReference>
<feature type="domain" description="PD-(D/E)XK endonuclease-like" evidence="10">
    <location>
        <begin position="800"/>
        <end position="1039"/>
    </location>
</feature>
<dbReference type="Gene3D" id="1.10.10.160">
    <property type="match status" value="1"/>
</dbReference>
<proteinExistence type="predicted"/>
<feature type="domain" description="UvrD-like helicase ATP-binding" evidence="9">
    <location>
        <begin position="21"/>
        <end position="295"/>
    </location>
</feature>
<sequence length="1049" mass="115709">MSEINVQIATRPHGWADIPPLNPAQKQACDSAERDSLIVRGAPGSGRSTCALEIFRRAIEKGEDAVIIVPDRVRAQIMTPRAQYFAPRTLRPVRTLSAFAYRIVNQWRVERQEPLGGIELVTGAMQDQLIQDLLESTDIEWPDSISQEMRGMSAFRDELRDLFSRAGEAGMDGIALSRAGHDFDKPQWVAAGELLRRYLEQPQFALEYQGTLAVDISRIQALAADVLGQWQDKAASLGITGERPLPDLVIIDDLQDCTASTITLLAQLHQLGTRIVAFADSDVAVATYRGGEPHLDGRLEKKLHLNSHELGDVYTTAPVLRERYKVIAQGIAHSDDNPRRQCGVAPQAQKLDGKVITHVGGSYAQLGAHVSHALRAHFLHDKIAWDDQVVIVRSEALAEETRRYLRRGGIPVASHSTAFDFRSIATTRILLELMNSHPQARGDECAQALIHSPLIQCDGMKLYSVLQRVSAWMGASVQDAPLVTASTLMNQPDLLTNEDIGFVPPELQRAAQMWSIPTDHKQRPRQLLWELWDAANVGDDWKARALANDQDSSWYDDQLDAVLSLMRVADVWEQRNPDGNARDFAKELLDQTVPVDTITRVALRPEGVRVITPAQAMGRHWSVVVLMGLQDGVWPNTRLRTRAMRGDLLADVALGRTGDGANGRVLLDEPQVARRAVLDDERRLLAAAVSRCSTYLHLGVVVAEDYAPSSFYAILVNPEGQEGGDIAVPTPAPAPLNLEGQIAELRRAASAPDESEDEWTAASLLALLAREGISSADPDEWTGEGPLTSEQRIASQRVVLSPSRIEAMMDCPLRWFFSSIGAQPRATNAQSVGQIVHGLAEVFPRGSAEELQSHLLHELERIDIDMQTWGGIEFKDSALDKVEHLAEYLAQCPHDIEIATERSIEVDMDGVTIRGRLDRLEVDPDGRVQIVDFKTGKVASKQEAKDHAQLAIYQIALGQMIANGADLGLDRQASEVNGAKLVFLAKKLQERTQSVLDEDEKYAWHAVIQSAGEIARGIRLQAKPDNTKCSRCVFARSCPAQDSGRRTVD</sequence>
<evidence type="ECO:0000259" key="10">
    <source>
        <dbReference type="Pfam" id="PF12705"/>
    </source>
</evidence>
<evidence type="ECO:0000259" key="9">
    <source>
        <dbReference type="Pfam" id="PF00580"/>
    </source>
</evidence>
<keyword evidence="7" id="KW-0067">ATP-binding</keyword>
<dbReference type="Gene3D" id="3.90.320.10">
    <property type="match status" value="1"/>
</dbReference>
<dbReference type="GO" id="GO:0004386">
    <property type="term" value="F:helicase activity"/>
    <property type="evidence" value="ECO:0007669"/>
    <property type="project" value="UniProtKB-KW"/>
</dbReference>
<keyword evidence="4" id="KW-0378">Hydrolase</keyword>
<keyword evidence="1" id="KW-0540">Nuclease</keyword>
<evidence type="ECO:0000256" key="4">
    <source>
        <dbReference type="ARBA" id="ARBA00022801"/>
    </source>
</evidence>
<dbReference type="GO" id="GO:0004527">
    <property type="term" value="F:exonuclease activity"/>
    <property type="evidence" value="ECO:0007669"/>
    <property type="project" value="UniProtKB-KW"/>
</dbReference>
<evidence type="ECO:0000313" key="11">
    <source>
        <dbReference type="EMBL" id="PKY66451.1"/>
    </source>
</evidence>
<evidence type="ECO:0000256" key="6">
    <source>
        <dbReference type="ARBA" id="ARBA00022839"/>
    </source>
</evidence>
<evidence type="ECO:0000313" key="12">
    <source>
        <dbReference type="Proteomes" id="UP000234545"/>
    </source>
</evidence>
<evidence type="ECO:0000256" key="2">
    <source>
        <dbReference type="ARBA" id="ARBA00022741"/>
    </source>
</evidence>
<dbReference type="Pfam" id="PF12705">
    <property type="entry name" value="PDDEXK_1"/>
    <property type="match status" value="1"/>
</dbReference>
<dbReference type="InterPro" id="IPR038726">
    <property type="entry name" value="PDDEXK_AddAB-type"/>
</dbReference>